<dbReference type="GO" id="GO:0035523">
    <property type="term" value="P:protein K29-linked deubiquitination"/>
    <property type="evidence" value="ECO:0007669"/>
    <property type="project" value="TreeGrafter"/>
</dbReference>
<keyword evidence="6" id="KW-0963">Cytoplasm</keyword>
<feature type="compositionally biased region" description="Basic and acidic residues" evidence="16">
    <location>
        <begin position="544"/>
        <end position="560"/>
    </location>
</feature>
<keyword evidence="12" id="KW-0378">Hydrolase</keyword>
<dbReference type="InterPro" id="IPR003323">
    <property type="entry name" value="OTU_dom"/>
</dbReference>
<dbReference type="Gene3D" id="4.10.240.30">
    <property type="match status" value="3"/>
</dbReference>
<evidence type="ECO:0000256" key="8">
    <source>
        <dbReference type="ARBA" id="ARBA00022670"/>
    </source>
</evidence>
<dbReference type="GO" id="GO:0030177">
    <property type="term" value="P:positive regulation of Wnt signaling pathway"/>
    <property type="evidence" value="ECO:0007669"/>
    <property type="project" value="TreeGrafter"/>
</dbReference>
<feature type="compositionally biased region" description="Polar residues" evidence="16">
    <location>
        <begin position="531"/>
        <end position="540"/>
    </location>
</feature>
<keyword evidence="13" id="KW-0788">Thiol protease</keyword>
<evidence type="ECO:0000256" key="13">
    <source>
        <dbReference type="ARBA" id="ARBA00022807"/>
    </source>
</evidence>
<evidence type="ECO:0000256" key="11">
    <source>
        <dbReference type="ARBA" id="ARBA00022786"/>
    </source>
</evidence>
<dbReference type="GO" id="GO:0004843">
    <property type="term" value="F:cysteine-type deubiquitinase activity"/>
    <property type="evidence" value="ECO:0007669"/>
    <property type="project" value="UniProtKB-EC"/>
</dbReference>
<evidence type="ECO:0000256" key="4">
    <source>
        <dbReference type="ARBA" id="ARBA00005865"/>
    </source>
</evidence>
<feature type="compositionally biased region" description="Basic and acidic residues" evidence="16">
    <location>
        <begin position="828"/>
        <end position="838"/>
    </location>
</feature>
<keyword evidence="9" id="KW-0479">Metal-binding</keyword>
<dbReference type="GO" id="GO:0008270">
    <property type="term" value="F:zinc ion binding"/>
    <property type="evidence" value="ECO:0007669"/>
    <property type="project" value="UniProtKB-KW"/>
</dbReference>
<dbReference type="CDD" id="cd22750">
    <property type="entry name" value="OTU_C64"/>
    <property type="match status" value="1"/>
</dbReference>
<dbReference type="SMART" id="SM00259">
    <property type="entry name" value="ZnF_A20"/>
    <property type="match status" value="6"/>
</dbReference>
<feature type="region of interest" description="Disordered" evidence="16">
    <location>
        <begin position="526"/>
        <end position="566"/>
    </location>
</feature>
<dbReference type="PANTHER" id="PTHR13367">
    <property type="entry name" value="UBIQUITIN THIOESTERASE"/>
    <property type="match status" value="1"/>
</dbReference>
<dbReference type="GO" id="GO:0016477">
    <property type="term" value="P:cell migration"/>
    <property type="evidence" value="ECO:0007669"/>
    <property type="project" value="TreeGrafter"/>
</dbReference>
<evidence type="ECO:0000256" key="6">
    <source>
        <dbReference type="ARBA" id="ARBA00022490"/>
    </source>
</evidence>
<feature type="compositionally biased region" description="Low complexity" evidence="16">
    <location>
        <begin position="637"/>
        <end position="651"/>
    </location>
</feature>
<evidence type="ECO:0000256" key="1">
    <source>
        <dbReference type="ARBA" id="ARBA00000707"/>
    </source>
</evidence>
<evidence type="ECO:0000256" key="15">
    <source>
        <dbReference type="ARBA" id="ARBA00023242"/>
    </source>
</evidence>
<evidence type="ECO:0000256" key="3">
    <source>
        <dbReference type="ARBA" id="ARBA00004496"/>
    </source>
</evidence>
<evidence type="ECO:0000256" key="2">
    <source>
        <dbReference type="ARBA" id="ARBA00004123"/>
    </source>
</evidence>
<feature type="region of interest" description="Disordered" evidence="16">
    <location>
        <begin position="612"/>
        <end position="653"/>
    </location>
</feature>
<dbReference type="PANTHER" id="PTHR13367:SF3">
    <property type="entry name" value="TUMOR NECROSIS FACTOR ALPHA-INDUCED PROTEIN 3"/>
    <property type="match status" value="1"/>
</dbReference>
<evidence type="ECO:0000256" key="5">
    <source>
        <dbReference type="ARBA" id="ARBA00012759"/>
    </source>
</evidence>
<evidence type="ECO:0000256" key="12">
    <source>
        <dbReference type="ARBA" id="ARBA00022801"/>
    </source>
</evidence>
<keyword evidence="8" id="KW-0645">Protease</keyword>
<dbReference type="EMBL" id="JH818308">
    <property type="protein sequence ID" value="EKC18030.1"/>
    <property type="molecule type" value="Genomic_DNA"/>
</dbReference>
<evidence type="ECO:0000256" key="10">
    <source>
        <dbReference type="ARBA" id="ARBA00022771"/>
    </source>
</evidence>
<keyword evidence="10" id="KW-0863">Zinc-finger</keyword>
<dbReference type="InParanoid" id="K1PNG8"/>
<reference evidence="17" key="1">
    <citation type="journal article" date="2012" name="Nature">
        <title>The oyster genome reveals stress adaptation and complexity of shell formation.</title>
        <authorList>
            <person name="Zhang G."/>
            <person name="Fang X."/>
            <person name="Guo X."/>
            <person name="Li L."/>
            <person name="Luo R."/>
            <person name="Xu F."/>
            <person name="Yang P."/>
            <person name="Zhang L."/>
            <person name="Wang X."/>
            <person name="Qi H."/>
            <person name="Xiong Z."/>
            <person name="Que H."/>
            <person name="Xie Y."/>
            <person name="Holland P.W."/>
            <person name="Paps J."/>
            <person name="Zhu Y."/>
            <person name="Wu F."/>
            <person name="Chen Y."/>
            <person name="Wang J."/>
            <person name="Peng C."/>
            <person name="Meng J."/>
            <person name="Yang L."/>
            <person name="Liu J."/>
            <person name="Wen B."/>
            <person name="Zhang N."/>
            <person name="Huang Z."/>
            <person name="Zhu Q."/>
            <person name="Feng Y."/>
            <person name="Mount A."/>
            <person name="Hedgecock D."/>
            <person name="Xu Z."/>
            <person name="Liu Y."/>
            <person name="Domazet-Loso T."/>
            <person name="Du Y."/>
            <person name="Sun X."/>
            <person name="Zhang S."/>
            <person name="Liu B."/>
            <person name="Cheng P."/>
            <person name="Jiang X."/>
            <person name="Li J."/>
            <person name="Fan D."/>
            <person name="Wang W."/>
            <person name="Fu W."/>
            <person name="Wang T."/>
            <person name="Wang B."/>
            <person name="Zhang J."/>
            <person name="Peng Z."/>
            <person name="Li Y."/>
            <person name="Li N."/>
            <person name="Wang J."/>
            <person name="Chen M."/>
            <person name="He Y."/>
            <person name="Tan F."/>
            <person name="Song X."/>
            <person name="Zheng Q."/>
            <person name="Huang R."/>
            <person name="Yang H."/>
            <person name="Du X."/>
            <person name="Chen L."/>
            <person name="Yang M."/>
            <person name="Gaffney P.M."/>
            <person name="Wang S."/>
            <person name="Luo L."/>
            <person name="She Z."/>
            <person name="Ming Y."/>
            <person name="Huang W."/>
            <person name="Zhang S."/>
            <person name="Huang B."/>
            <person name="Zhang Y."/>
            <person name="Qu T."/>
            <person name="Ni P."/>
            <person name="Miao G."/>
            <person name="Wang J."/>
            <person name="Wang Q."/>
            <person name="Steinberg C.E."/>
            <person name="Wang H."/>
            <person name="Li N."/>
            <person name="Qian L."/>
            <person name="Zhang G."/>
            <person name="Li Y."/>
            <person name="Yang H."/>
            <person name="Liu X."/>
            <person name="Wang J."/>
            <person name="Yin Y."/>
            <person name="Wang J."/>
        </authorList>
    </citation>
    <scope>NUCLEOTIDE SEQUENCE [LARGE SCALE GENOMIC DNA]</scope>
    <source>
        <strain evidence="17">05x7-T-G4-1.051#20</strain>
    </source>
</reference>
<name>K1PNG8_MAGGI</name>
<dbReference type="GO" id="GO:0007010">
    <property type="term" value="P:cytoskeleton organization"/>
    <property type="evidence" value="ECO:0007669"/>
    <property type="project" value="TreeGrafter"/>
</dbReference>
<comment type="similarity">
    <text evidence="4">Belongs to the peptidase C64 family.</text>
</comment>
<dbReference type="GO" id="GO:0003677">
    <property type="term" value="F:DNA binding"/>
    <property type="evidence" value="ECO:0007669"/>
    <property type="project" value="InterPro"/>
</dbReference>
<dbReference type="Pfam" id="PF02338">
    <property type="entry name" value="OTU"/>
    <property type="match status" value="1"/>
</dbReference>
<dbReference type="AlphaFoldDB" id="K1PNG8"/>
<dbReference type="GO" id="GO:0071947">
    <property type="term" value="P:protein deubiquitination involved in ubiquitin-dependent protein catabolic process"/>
    <property type="evidence" value="ECO:0007669"/>
    <property type="project" value="TreeGrafter"/>
</dbReference>
<gene>
    <name evidence="17" type="ORF">CGI_10016154</name>
</gene>
<feature type="region of interest" description="Disordered" evidence="16">
    <location>
        <begin position="964"/>
        <end position="985"/>
    </location>
</feature>
<dbReference type="PROSITE" id="PS50802">
    <property type="entry name" value="OTU"/>
    <property type="match status" value="1"/>
</dbReference>
<dbReference type="InterPro" id="IPR002653">
    <property type="entry name" value="Znf_A20"/>
</dbReference>
<keyword evidence="7" id="KW-0597">Phosphoprotein</keyword>
<dbReference type="PROSITE" id="PS51036">
    <property type="entry name" value="ZF_A20"/>
    <property type="match status" value="4"/>
</dbReference>
<keyword evidence="15" id="KW-0539">Nucleus</keyword>
<dbReference type="GO" id="GO:0005737">
    <property type="term" value="C:cytoplasm"/>
    <property type="evidence" value="ECO:0007669"/>
    <property type="project" value="UniProtKB-SubCell"/>
</dbReference>
<dbReference type="EC" id="3.4.19.12" evidence="5"/>
<protein>
    <recommendedName>
        <fullName evidence="5">ubiquitinyl hydrolase 1</fullName>
        <ecNumber evidence="5">3.4.19.12</ecNumber>
    </recommendedName>
</protein>
<comment type="catalytic activity">
    <reaction evidence="1">
        <text>Thiol-dependent hydrolysis of ester, thioester, amide, peptide and isopeptide bonds formed by the C-terminal Gly of ubiquitin (a 76-residue protein attached to proteins as an intracellular targeting signal).</text>
        <dbReference type="EC" id="3.4.19.12"/>
    </reaction>
</comment>
<evidence type="ECO:0000256" key="16">
    <source>
        <dbReference type="SAM" id="MobiDB-lite"/>
    </source>
</evidence>
<dbReference type="GO" id="GO:0070530">
    <property type="term" value="F:K63-linked polyubiquitin modification-dependent protein binding"/>
    <property type="evidence" value="ECO:0007669"/>
    <property type="project" value="TreeGrafter"/>
</dbReference>
<feature type="region of interest" description="Disordered" evidence="16">
    <location>
        <begin position="828"/>
        <end position="850"/>
    </location>
</feature>
<dbReference type="InterPro" id="IPR051346">
    <property type="entry name" value="OTU_Deubiquitinase"/>
</dbReference>
<dbReference type="GO" id="GO:1990168">
    <property type="term" value="P:protein K33-linked deubiquitination"/>
    <property type="evidence" value="ECO:0007669"/>
    <property type="project" value="TreeGrafter"/>
</dbReference>
<keyword evidence="11" id="KW-0833">Ubl conjugation pathway</keyword>
<keyword evidence="14" id="KW-0862">Zinc</keyword>
<evidence type="ECO:0000256" key="14">
    <source>
        <dbReference type="ARBA" id="ARBA00022833"/>
    </source>
</evidence>
<accession>K1PNG8</accession>
<organism evidence="17">
    <name type="scientific">Magallana gigas</name>
    <name type="common">Pacific oyster</name>
    <name type="synonym">Crassostrea gigas</name>
    <dbReference type="NCBI Taxonomy" id="29159"/>
    <lineage>
        <taxon>Eukaryota</taxon>
        <taxon>Metazoa</taxon>
        <taxon>Spiralia</taxon>
        <taxon>Lophotrochozoa</taxon>
        <taxon>Mollusca</taxon>
        <taxon>Bivalvia</taxon>
        <taxon>Autobranchia</taxon>
        <taxon>Pteriomorphia</taxon>
        <taxon>Ostreida</taxon>
        <taxon>Ostreoidea</taxon>
        <taxon>Ostreidae</taxon>
        <taxon>Magallana</taxon>
    </lineage>
</organism>
<evidence type="ECO:0000313" key="17">
    <source>
        <dbReference type="EMBL" id="EKC18030.1"/>
    </source>
</evidence>
<dbReference type="GO" id="GO:0005634">
    <property type="term" value="C:nucleus"/>
    <property type="evidence" value="ECO:0007669"/>
    <property type="project" value="UniProtKB-SubCell"/>
</dbReference>
<sequence length="1046" mass="117990">MHCHKREVVIRGGGMGIPLIGIPSNFHDRRYNFENMNIPTYPFKSKFADSSPTRVSQLINEITGDVNHENQGQGKPFSLKTYHRFTALLPCLKQVNEAFKHSYNITVLDTDVKNDLQQSKVINWCRTSKVLYPIKTRGDGNCLLHAVSLFLWGMEDRDLLLRRLLYLSLANDDKKFFRRWLTQYRNTMMDQPEFELELNSKDMDREWTNILKSAEDNPVDQGTSPNFHTLEGIHLYVLANILRRPIIVLADRKVRSVYGHSVQSDSLGGIYLPLEWKPAEVCKSPITIAYSMNHFCPLLPQRNVHDGRATDSEYVIPLVYYDFEPLVLRFLLYAEESLGHDLLNGYLDTKNIPMTTSDSILEIPVAKSNYQIIKPAFDIVQSHFEECQQIYRMWIRDREVQTGQPQLVSSVVTSQVSTSHTSTNPHQLSTKCHTPGCDLFGSPAYGGKCSECFNKYTVDYNRQETERRNQALVEPSAPLASMPYLPSGNYCELSIMDENCKNFAKCGNKMSVHKYPFCHECRPDDSPPSHPVSQEMSSSPPRAVRNEPVDDSRLFGEGDPLRPLNLKTIVPNQTVLNSSRTGSCVSPNCKNQEHPNHKNFCKECYSKLQSGTLSASGQEGPSSQTYLMNTEGGGLSDGDPSGGTPSPGDTSIKPFEIVGNKLGQEQIQKLQNQGKCKFGGCESYGHVHYKGYCEPCYKKTTSPEEMLLSFQHVQEQRLVSPNQLKRLCSIPGCKEEKIKNDHGLCLQCYLKNKLPVGEVSKEPIPPPDNSTLESKTPLDTAEIPQPRIVTSSREKVKCVSPLCDTLIYPPHHLCERCKAILQREYAESNRSRSLEVNRHRPARQGSAYSPSRHKCQTENCEYYGDKKFHGYCSNCYQVAVTTAPIRTAKPEVVPRQNNTAPHLRQSMNCVEPGCDKFGDPSMSNRCTEHYRQAMRRPPPPHSSPFLLPFQVEQYNVAEKDRNTAVPLPPEHYNIPVTNTNTGKSPLGGSQYIQAMQKVEGSRKGNKCKSASCDNYGNSSNQGYCNACFKERTSGGNDRVQGNYMCC</sequence>
<dbReference type="HOGENOM" id="CLU_291751_0_0_1"/>
<proteinExistence type="inferred from homology"/>
<comment type="subcellular location">
    <subcellularLocation>
        <location evidence="3">Cytoplasm</location>
    </subcellularLocation>
    <subcellularLocation>
        <location evidence="2">Nucleus</location>
    </subcellularLocation>
</comment>
<evidence type="ECO:0000256" key="9">
    <source>
        <dbReference type="ARBA" id="ARBA00022723"/>
    </source>
</evidence>
<feature type="compositionally biased region" description="Polar residues" evidence="16">
    <location>
        <begin position="612"/>
        <end position="628"/>
    </location>
</feature>
<evidence type="ECO:0000256" key="7">
    <source>
        <dbReference type="ARBA" id="ARBA00022553"/>
    </source>
</evidence>